<evidence type="ECO:0000313" key="2">
    <source>
        <dbReference type="Proteomes" id="UP001197974"/>
    </source>
</evidence>
<dbReference type="EMBL" id="CP129014">
    <property type="protein sequence ID" value="WLR44389.1"/>
    <property type="molecule type" value="Genomic_DNA"/>
</dbReference>
<accession>A0ABY9JYC8</accession>
<name>A0ABY9JYC8_9BACI</name>
<reference evidence="1 2" key="1">
    <citation type="submission" date="2023-06" db="EMBL/GenBank/DDBJ databases">
        <title>Five Gram-positive bacteria isolated from mangrove sediments in Shenzhen, Guangdong, China.</title>
        <authorList>
            <person name="Yu S."/>
            <person name="Zheng W."/>
            <person name="Huang Y."/>
        </authorList>
    </citation>
    <scope>NUCLEOTIDE SEQUENCE [LARGE SCALE GENOMIC DNA]</scope>
    <source>
        <strain evidence="1 2">SaN35-3</strain>
        <plasmid evidence="1 2">unnamed1</plasmid>
    </source>
</reference>
<dbReference type="RefSeq" id="WP_226540647.1">
    <property type="nucleotide sequence ID" value="NZ_CP129014.1"/>
</dbReference>
<geneLocation type="plasmid" evidence="1 2">
    <name>unnamed1</name>
</geneLocation>
<proteinExistence type="predicted"/>
<keyword evidence="2" id="KW-1185">Reference proteome</keyword>
<protein>
    <submittedName>
        <fullName evidence="1">Uncharacterized protein</fullName>
    </submittedName>
</protein>
<sequence length="70" mass="7791">MVQTSTVFELGDQKVAELVISIGDSSGRIECVLQDGQVIDYTITFEGSKELREKIEKEAIKEMNKLAKTV</sequence>
<keyword evidence="1" id="KW-0614">Plasmid</keyword>
<dbReference type="Proteomes" id="UP001197974">
    <property type="component" value="Plasmid unnamed1"/>
</dbReference>
<evidence type="ECO:0000313" key="1">
    <source>
        <dbReference type="EMBL" id="WLR44389.1"/>
    </source>
</evidence>
<gene>
    <name evidence="1" type="ORF">LC087_18950</name>
</gene>
<organism evidence="1 2">
    <name type="scientific">Bacillus carboniphilus</name>
    <dbReference type="NCBI Taxonomy" id="86663"/>
    <lineage>
        <taxon>Bacteria</taxon>
        <taxon>Bacillati</taxon>
        <taxon>Bacillota</taxon>
        <taxon>Bacilli</taxon>
        <taxon>Bacillales</taxon>
        <taxon>Bacillaceae</taxon>
        <taxon>Bacillus</taxon>
    </lineage>
</organism>